<dbReference type="NCBIfam" id="TIGR02906">
    <property type="entry name" value="spore_CotS"/>
    <property type="match status" value="1"/>
</dbReference>
<proteinExistence type="predicted"/>
<comment type="caution">
    <text evidence="1">The sequence shown here is derived from an EMBL/GenBank/DDBJ whole genome shotgun (WGS) entry which is preliminary data.</text>
</comment>
<dbReference type="AlphaFoldDB" id="W4QXY8"/>
<dbReference type="RefSeq" id="WP_035666544.1">
    <property type="nucleotide sequence ID" value="NZ_BAUV01000036.1"/>
</dbReference>
<keyword evidence="2" id="KW-1185">Reference proteome</keyword>
<dbReference type="Gene3D" id="3.30.200.20">
    <property type="entry name" value="Phosphorylase Kinase, domain 1"/>
    <property type="match status" value="1"/>
</dbReference>
<accession>W4QXY8</accession>
<dbReference type="InterPro" id="IPR047175">
    <property type="entry name" value="CotS-like"/>
</dbReference>
<keyword evidence="1" id="KW-0946">Virion</keyword>
<keyword evidence="1" id="KW-0167">Capsid protein</keyword>
<dbReference type="OrthoDB" id="9771902at2"/>
<organism evidence="1 2">
    <name type="scientific">Halalkalibacter akibai (strain ATCC 43226 / DSM 21942 / CIP 109018 / JCM 9157 / 1139)</name>
    <name type="common">Bacillus akibai</name>
    <dbReference type="NCBI Taxonomy" id="1236973"/>
    <lineage>
        <taxon>Bacteria</taxon>
        <taxon>Bacillati</taxon>
        <taxon>Bacillota</taxon>
        <taxon>Bacilli</taxon>
        <taxon>Bacillales</taxon>
        <taxon>Bacillaceae</taxon>
        <taxon>Halalkalibacter</taxon>
    </lineage>
</organism>
<dbReference type="SUPFAM" id="SSF56112">
    <property type="entry name" value="Protein kinase-like (PK-like)"/>
    <property type="match status" value="1"/>
</dbReference>
<dbReference type="InterPro" id="IPR011009">
    <property type="entry name" value="Kinase-like_dom_sf"/>
</dbReference>
<protein>
    <submittedName>
        <fullName evidence="1">Spore coat protein S</fullName>
    </submittedName>
</protein>
<dbReference type="PANTHER" id="PTHR39179">
    <property type="entry name" value="SPORE COAT PROTEIN I"/>
    <property type="match status" value="1"/>
</dbReference>
<dbReference type="STRING" id="1236973.JCM9157_3701"/>
<sequence length="364" mass="41755">MTEDIIVPWDLDDTLNDDSYVPMYIEEMADKVLTYYDLNVTNRTVVATKADKGGLIWKIETNKGPFSLKVLHRRPTRSLFSLGAQQYLVEEKDARVPPIFKTKSGENFIEMGGKLWFIAEWISLTEASKDLKGAQQLCAGLGEFHRLSKGYEPPRGSEKPSRLYRWPRKYEKMITKMTWFKDIAKAYPETIASPTLLSCTDLFEQQAKEALIKLNESAYSELIKKGNTEWGLVHQDYGWANGQLGPGGVWLIDLDGVAYDIPIRDLRKLITGQMEELGFWDPTWMKGMIEAYHETNPISQDLMDLLIIDMSLPNEFYLQVKDLLYEPTEFMDAELDSIVKGIVESDKTKWPALEELKEWKGAIT</sequence>
<name>W4QXY8_HALA3</name>
<evidence type="ECO:0000313" key="2">
    <source>
        <dbReference type="Proteomes" id="UP000018896"/>
    </source>
</evidence>
<dbReference type="Gene3D" id="3.90.1200.10">
    <property type="match status" value="1"/>
</dbReference>
<dbReference type="InterPro" id="IPR014255">
    <property type="entry name" value="Spore_coat_CotS"/>
</dbReference>
<gene>
    <name evidence="1" type="ORF">JCM9157_3701</name>
</gene>
<evidence type="ECO:0000313" key="1">
    <source>
        <dbReference type="EMBL" id="GAE36508.1"/>
    </source>
</evidence>
<dbReference type="GO" id="GO:0042601">
    <property type="term" value="C:endospore-forming forespore"/>
    <property type="evidence" value="ECO:0007669"/>
    <property type="project" value="TreeGrafter"/>
</dbReference>
<dbReference type="PANTHER" id="PTHR39179:SF1">
    <property type="entry name" value="SPORE COAT PROTEIN I"/>
    <property type="match status" value="1"/>
</dbReference>
<dbReference type="EMBL" id="BAUV01000036">
    <property type="protein sequence ID" value="GAE36508.1"/>
    <property type="molecule type" value="Genomic_DNA"/>
</dbReference>
<reference evidence="1 2" key="1">
    <citation type="journal article" date="2014" name="Genome Announc.">
        <title>Draft Genome Sequences of Three Alkaliphilic Bacillus Strains, Bacillus wakoensis JCM 9140T, Bacillus akibai JCM 9157T, and Bacillus hemicellulosilyticus JCM 9152T.</title>
        <authorList>
            <person name="Yuki M."/>
            <person name="Oshima K."/>
            <person name="Suda W."/>
            <person name="Oshida Y."/>
            <person name="Kitamura K."/>
            <person name="Iida T."/>
            <person name="Hattori M."/>
            <person name="Ohkuma M."/>
        </authorList>
    </citation>
    <scope>NUCLEOTIDE SEQUENCE [LARGE SCALE GENOMIC DNA]</scope>
    <source>
        <strain evidence="1 2">JCM 9157</strain>
    </source>
</reference>
<dbReference type="eggNOG" id="COG2334">
    <property type="taxonomic scope" value="Bacteria"/>
</dbReference>
<dbReference type="Proteomes" id="UP000018896">
    <property type="component" value="Unassembled WGS sequence"/>
</dbReference>